<feature type="region of interest" description="Disordered" evidence="1">
    <location>
        <begin position="162"/>
        <end position="196"/>
    </location>
</feature>
<sequence length="285" mass="30752">MTCEESPISSCSSSPSSSSEVEVEPIAFEYGPSPLNESADADEQLLWPLYDERQERVESEGNSDTTASTCTSSNDKDSTASASAVSYFENLALKLRSHNNSHSIRIISDSAATHSLAVDGKSRLSFPSLPSIDEYNALDVFMPALLKEKGFVHSMETLSIVSDNPSSCTPSSAASSQLPSNDSYQLPCGEQEADDDEVVDHVIESCPSQEHEIVRVGRSYSLDAGYSTPKPSKAKRSVARSVSFQGRSNRQDDIKQSISSNSPQSVMDIFNPEAAAELRSSFATL</sequence>
<feature type="compositionally biased region" description="Low complexity" evidence="1">
    <location>
        <begin position="165"/>
        <end position="176"/>
    </location>
</feature>
<organism evidence="2 3">
    <name type="scientific">Cylindrotheca closterium</name>
    <dbReference type="NCBI Taxonomy" id="2856"/>
    <lineage>
        <taxon>Eukaryota</taxon>
        <taxon>Sar</taxon>
        <taxon>Stramenopiles</taxon>
        <taxon>Ochrophyta</taxon>
        <taxon>Bacillariophyta</taxon>
        <taxon>Bacillariophyceae</taxon>
        <taxon>Bacillariophycidae</taxon>
        <taxon>Bacillariales</taxon>
        <taxon>Bacillariaceae</taxon>
        <taxon>Cylindrotheca</taxon>
    </lineage>
</organism>
<evidence type="ECO:0000256" key="1">
    <source>
        <dbReference type="SAM" id="MobiDB-lite"/>
    </source>
</evidence>
<reference evidence="2" key="1">
    <citation type="submission" date="2023-08" db="EMBL/GenBank/DDBJ databases">
        <authorList>
            <person name="Audoor S."/>
            <person name="Bilcke G."/>
        </authorList>
    </citation>
    <scope>NUCLEOTIDE SEQUENCE</scope>
</reference>
<protein>
    <submittedName>
        <fullName evidence="2">Uncharacterized protein</fullName>
    </submittedName>
</protein>
<feature type="compositionally biased region" description="Low complexity" evidence="1">
    <location>
        <begin position="1"/>
        <end position="26"/>
    </location>
</feature>
<feature type="compositionally biased region" description="Basic and acidic residues" evidence="1">
    <location>
        <begin position="50"/>
        <end position="59"/>
    </location>
</feature>
<evidence type="ECO:0000313" key="3">
    <source>
        <dbReference type="Proteomes" id="UP001295423"/>
    </source>
</evidence>
<gene>
    <name evidence="2" type="ORF">CYCCA115_LOCUS5030</name>
</gene>
<name>A0AAD2CLC5_9STRA</name>
<dbReference type="EMBL" id="CAKOGP040000546">
    <property type="protein sequence ID" value="CAJ1936085.1"/>
    <property type="molecule type" value="Genomic_DNA"/>
</dbReference>
<feature type="region of interest" description="Disordered" evidence="1">
    <location>
        <begin position="1"/>
        <end position="78"/>
    </location>
</feature>
<evidence type="ECO:0000313" key="2">
    <source>
        <dbReference type="EMBL" id="CAJ1936085.1"/>
    </source>
</evidence>
<feature type="compositionally biased region" description="Polar residues" evidence="1">
    <location>
        <begin position="60"/>
        <end position="78"/>
    </location>
</feature>
<comment type="caution">
    <text evidence="2">The sequence shown here is derived from an EMBL/GenBank/DDBJ whole genome shotgun (WGS) entry which is preliminary data.</text>
</comment>
<feature type="region of interest" description="Disordered" evidence="1">
    <location>
        <begin position="225"/>
        <end position="265"/>
    </location>
</feature>
<dbReference type="AlphaFoldDB" id="A0AAD2CLC5"/>
<dbReference type="Proteomes" id="UP001295423">
    <property type="component" value="Unassembled WGS sequence"/>
</dbReference>
<proteinExistence type="predicted"/>
<accession>A0AAD2CLC5</accession>
<feature type="compositionally biased region" description="Polar residues" evidence="1">
    <location>
        <begin position="256"/>
        <end position="265"/>
    </location>
</feature>
<keyword evidence="3" id="KW-1185">Reference proteome</keyword>